<keyword evidence="3 10" id="KW-0808">Transferase</keyword>
<gene>
    <name evidence="10" type="ORF">CARN6_2172</name>
</gene>
<evidence type="ECO:0000256" key="4">
    <source>
        <dbReference type="ARBA" id="ARBA00022692"/>
    </source>
</evidence>
<dbReference type="NCBIfam" id="TIGR00546">
    <property type="entry name" value="lnt"/>
    <property type="match status" value="1"/>
</dbReference>
<evidence type="ECO:0000259" key="9">
    <source>
        <dbReference type="PROSITE" id="PS50263"/>
    </source>
</evidence>
<feature type="transmembrane region" description="Helical" evidence="8">
    <location>
        <begin position="154"/>
        <end position="178"/>
    </location>
</feature>
<dbReference type="SUPFAM" id="SSF56317">
    <property type="entry name" value="Carbon-nitrogen hydrolase"/>
    <property type="match status" value="1"/>
</dbReference>
<accession>E6QN63</accession>
<organism evidence="10">
    <name type="scientific">mine drainage metagenome</name>
    <dbReference type="NCBI Taxonomy" id="410659"/>
    <lineage>
        <taxon>unclassified sequences</taxon>
        <taxon>metagenomes</taxon>
        <taxon>ecological metagenomes</taxon>
    </lineage>
</organism>
<dbReference type="InterPro" id="IPR004563">
    <property type="entry name" value="Apolipo_AcylTrfase"/>
</dbReference>
<sequence length="193" mass="21900">MGRYDKIHLVPFGEYIPARQLLFFAHQLTQQLTDLNAGTERKVFRLRSANGAARRYGVFICYESVFGDEVRQFVQLGAEALVNISDDGWYGDTSAPWEHLNMARMRAIENHRWLLRDTSSGVTASIDPNGVVRQSIERHRVDVLPAQFGYDARLTWYTVHGDVLGMVCAILALVFALWSTRSLLWRGRVGNGV</sequence>
<evidence type="ECO:0000313" key="10">
    <source>
        <dbReference type="EMBL" id="CBI08684.1"/>
    </source>
</evidence>
<evidence type="ECO:0000256" key="6">
    <source>
        <dbReference type="ARBA" id="ARBA00023136"/>
    </source>
</evidence>
<dbReference type="InterPro" id="IPR003010">
    <property type="entry name" value="C-N_Hydrolase"/>
</dbReference>
<protein>
    <submittedName>
        <fullName evidence="10">Apolipoprotein N-acyltransferase</fullName>
    </submittedName>
</protein>
<dbReference type="InterPro" id="IPR036526">
    <property type="entry name" value="C-N_Hydrolase_sf"/>
</dbReference>
<keyword evidence="10" id="KW-0449">Lipoprotein</keyword>
<dbReference type="Gene3D" id="3.60.110.10">
    <property type="entry name" value="Carbon-nitrogen hydrolase"/>
    <property type="match status" value="1"/>
</dbReference>
<keyword evidence="2" id="KW-1003">Cell membrane</keyword>
<evidence type="ECO:0000256" key="2">
    <source>
        <dbReference type="ARBA" id="ARBA00022475"/>
    </source>
</evidence>
<evidence type="ECO:0000256" key="8">
    <source>
        <dbReference type="SAM" id="Phobius"/>
    </source>
</evidence>
<evidence type="ECO:0000256" key="7">
    <source>
        <dbReference type="ARBA" id="ARBA00023315"/>
    </source>
</evidence>
<name>E6QN63_9ZZZZ</name>
<dbReference type="GO" id="GO:0042158">
    <property type="term" value="P:lipoprotein biosynthetic process"/>
    <property type="evidence" value="ECO:0007669"/>
    <property type="project" value="InterPro"/>
</dbReference>
<dbReference type="PROSITE" id="PS50263">
    <property type="entry name" value="CN_HYDROLASE"/>
    <property type="match status" value="1"/>
</dbReference>
<proteinExistence type="predicted"/>
<dbReference type="PANTHER" id="PTHR38686">
    <property type="entry name" value="APOLIPOPROTEIN N-ACYLTRANSFERASE"/>
    <property type="match status" value="1"/>
</dbReference>
<dbReference type="CDD" id="cd07571">
    <property type="entry name" value="ALP_N-acyl_transferase"/>
    <property type="match status" value="1"/>
</dbReference>
<keyword evidence="5 8" id="KW-1133">Transmembrane helix</keyword>
<dbReference type="EMBL" id="CABQ01000248">
    <property type="protein sequence ID" value="CBI08684.1"/>
    <property type="molecule type" value="Genomic_DNA"/>
</dbReference>
<comment type="caution">
    <text evidence="10">The sequence shown here is derived from an EMBL/GenBank/DDBJ whole genome shotgun (WGS) entry which is preliminary data.</text>
</comment>
<dbReference type="PANTHER" id="PTHR38686:SF1">
    <property type="entry name" value="APOLIPOPROTEIN N-ACYLTRANSFERASE"/>
    <property type="match status" value="1"/>
</dbReference>
<keyword evidence="6 8" id="KW-0472">Membrane</keyword>
<keyword evidence="7 10" id="KW-0012">Acyltransferase</keyword>
<comment type="subcellular location">
    <subcellularLocation>
        <location evidence="1">Cell membrane</location>
        <topology evidence="1">Multi-pass membrane protein</topology>
    </subcellularLocation>
</comment>
<dbReference type="GO" id="GO:0016410">
    <property type="term" value="F:N-acyltransferase activity"/>
    <property type="evidence" value="ECO:0007669"/>
    <property type="project" value="InterPro"/>
</dbReference>
<evidence type="ECO:0000256" key="1">
    <source>
        <dbReference type="ARBA" id="ARBA00004651"/>
    </source>
</evidence>
<dbReference type="GO" id="GO:0005886">
    <property type="term" value="C:plasma membrane"/>
    <property type="evidence" value="ECO:0007669"/>
    <property type="project" value="UniProtKB-SubCell"/>
</dbReference>
<dbReference type="Pfam" id="PF00795">
    <property type="entry name" value="CN_hydrolase"/>
    <property type="match status" value="1"/>
</dbReference>
<evidence type="ECO:0000256" key="5">
    <source>
        <dbReference type="ARBA" id="ARBA00022989"/>
    </source>
</evidence>
<evidence type="ECO:0000256" key="3">
    <source>
        <dbReference type="ARBA" id="ARBA00022679"/>
    </source>
</evidence>
<keyword evidence="4 8" id="KW-0812">Transmembrane</keyword>
<reference evidence="10" key="1">
    <citation type="submission" date="2009-10" db="EMBL/GenBank/DDBJ databases">
        <title>Diversity of trophic interactions inside an arsenic-rich microbial ecosystem.</title>
        <authorList>
            <person name="Bertin P.N."/>
            <person name="Heinrich-Salmeron A."/>
            <person name="Pelletier E."/>
            <person name="Goulhen-Chollet F."/>
            <person name="Arsene-Ploetze F."/>
            <person name="Gallien S."/>
            <person name="Calteau A."/>
            <person name="Vallenet D."/>
            <person name="Casiot C."/>
            <person name="Chane-Woon-Ming B."/>
            <person name="Giloteaux L."/>
            <person name="Barakat M."/>
            <person name="Bonnefoy V."/>
            <person name="Bruneel O."/>
            <person name="Chandler M."/>
            <person name="Cleiss J."/>
            <person name="Duran R."/>
            <person name="Elbaz-Poulichet F."/>
            <person name="Fonknechten N."/>
            <person name="Lauga B."/>
            <person name="Mornico D."/>
            <person name="Ortet P."/>
            <person name="Schaeffer C."/>
            <person name="Siguier P."/>
            <person name="Alexander Thil Smith A."/>
            <person name="Van Dorsselaer A."/>
            <person name="Weissenbach J."/>
            <person name="Medigue C."/>
            <person name="Le Paslier D."/>
        </authorList>
    </citation>
    <scope>NUCLEOTIDE SEQUENCE</scope>
</reference>
<dbReference type="AlphaFoldDB" id="E6QN63"/>
<feature type="domain" description="CN hydrolase" evidence="9">
    <location>
        <begin position="1"/>
        <end position="150"/>
    </location>
</feature>